<evidence type="ECO:0000313" key="1">
    <source>
        <dbReference type="EMBL" id="RPE67727.1"/>
    </source>
</evidence>
<sequence>MAGTGVLQCPMDTSGWADALPAATPTPAPWFAPWQPTIVAVRQRLAAGEALHAALDAEGRARGAPVGFVPQQDLPAGQAYEDYIFKSKRVPVRAGLHDFFNGICWLGLPGVKARMNALQAAEIAARGVGATRGPIRDALTVLDENGAFLYAPEPLWDALAARAWSVLFGALRPLWAQTQLLVFGHAALEKLVRPYKSITVHVWRVRSPWSDLRALEAQVVPELLPERLAAKPFAPLPVLGVPLWWPANADPGFYDDPAVFRPARARPASG</sequence>
<evidence type="ECO:0000313" key="2">
    <source>
        <dbReference type="Proteomes" id="UP000272193"/>
    </source>
</evidence>
<organism evidence="1 2">
    <name type="scientific">Tibeticola sediminis</name>
    <dbReference type="NCBI Taxonomy" id="1917811"/>
    <lineage>
        <taxon>Bacteria</taxon>
        <taxon>Pseudomonadati</taxon>
        <taxon>Pseudomonadota</taxon>
        <taxon>Betaproteobacteria</taxon>
        <taxon>Burkholderiales</taxon>
        <taxon>Comamonadaceae</taxon>
        <taxon>Tibeticola</taxon>
    </lineage>
</organism>
<dbReference type="EMBL" id="RKQL01000003">
    <property type="protein sequence ID" value="RPE67727.1"/>
    <property type="molecule type" value="Genomic_DNA"/>
</dbReference>
<keyword evidence="2" id="KW-1185">Reference proteome</keyword>
<proteinExistence type="predicted"/>
<dbReference type="Pfam" id="PF11227">
    <property type="entry name" value="DUF3025"/>
    <property type="match status" value="1"/>
</dbReference>
<accession>A0A3N4US01</accession>
<gene>
    <name evidence="1" type="ORF">EDC62_1611</name>
</gene>
<dbReference type="AlphaFoldDB" id="A0A3N4US01"/>
<dbReference type="Proteomes" id="UP000272193">
    <property type="component" value="Unassembled WGS sequence"/>
</dbReference>
<protein>
    <submittedName>
        <fullName evidence="1">DUF3025 family protein</fullName>
    </submittedName>
</protein>
<dbReference type="InterPro" id="IPR021390">
    <property type="entry name" value="DUF3025"/>
</dbReference>
<reference evidence="1 2" key="1">
    <citation type="submission" date="2018-11" db="EMBL/GenBank/DDBJ databases">
        <title>Genomic Encyclopedia of Type Strains, Phase IV (KMG-IV): sequencing the most valuable type-strain genomes for metagenomic binning, comparative biology and taxonomic classification.</title>
        <authorList>
            <person name="Goeker M."/>
        </authorList>
    </citation>
    <scope>NUCLEOTIDE SEQUENCE [LARGE SCALE GENOMIC DNA]</scope>
    <source>
        <strain evidence="1 2">DSM 101684</strain>
    </source>
</reference>
<comment type="caution">
    <text evidence="1">The sequence shown here is derived from an EMBL/GenBank/DDBJ whole genome shotgun (WGS) entry which is preliminary data.</text>
</comment>
<name>A0A3N4US01_9BURK</name>